<dbReference type="SMART" id="SM00356">
    <property type="entry name" value="ZnF_C3H1"/>
    <property type="match status" value="5"/>
</dbReference>
<evidence type="ECO:0000313" key="8">
    <source>
        <dbReference type="EMBL" id="KAK2584005.1"/>
    </source>
</evidence>
<dbReference type="Gene3D" id="4.10.1000.10">
    <property type="entry name" value="Zinc finger, CCCH-type"/>
    <property type="match status" value="2"/>
</dbReference>
<gene>
    <name evidence="8" type="ORF">KPH14_006463</name>
</gene>
<feature type="domain" description="C3H1-type" evidence="7">
    <location>
        <begin position="461"/>
        <end position="491"/>
    </location>
</feature>
<comment type="caution">
    <text evidence="8">The sequence shown here is derived from an EMBL/GenBank/DDBJ whole genome shotgun (WGS) entry which is preliminary data.</text>
</comment>
<feature type="domain" description="C3H1-type" evidence="7">
    <location>
        <begin position="495"/>
        <end position="516"/>
    </location>
</feature>
<keyword evidence="2" id="KW-0677">Repeat</keyword>
<feature type="domain" description="C3H1-type" evidence="7">
    <location>
        <begin position="572"/>
        <end position="594"/>
    </location>
</feature>
<feature type="region of interest" description="Disordered" evidence="6">
    <location>
        <begin position="20"/>
        <end position="40"/>
    </location>
</feature>
<feature type="compositionally biased region" description="Polar residues" evidence="6">
    <location>
        <begin position="23"/>
        <end position="40"/>
    </location>
</feature>
<keyword evidence="3 5" id="KW-0863">Zinc-finger</keyword>
<dbReference type="InterPro" id="IPR000571">
    <property type="entry name" value="Znf_CCCH"/>
</dbReference>
<dbReference type="GO" id="GO:0008270">
    <property type="term" value="F:zinc ion binding"/>
    <property type="evidence" value="ECO:0007669"/>
    <property type="project" value="UniProtKB-KW"/>
</dbReference>
<evidence type="ECO:0000256" key="3">
    <source>
        <dbReference type="ARBA" id="ARBA00022771"/>
    </source>
</evidence>
<feature type="zinc finger region" description="C3H1-type" evidence="5">
    <location>
        <begin position="544"/>
        <end position="571"/>
    </location>
</feature>
<organism evidence="8 9">
    <name type="scientific">Odynerus spinipes</name>
    <dbReference type="NCBI Taxonomy" id="1348599"/>
    <lineage>
        <taxon>Eukaryota</taxon>
        <taxon>Metazoa</taxon>
        <taxon>Ecdysozoa</taxon>
        <taxon>Arthropoda</taxon>
        <taxon>Hexapoda</taxon>
        <taxon>Insecta</taxon>
        <taxon>Pterygota</taxon>
        <taxon>Neoptera</taxon>
        <taxon>Endopterygota</taxon>
        <taxon>Hymenoptera</taxon>
        <taxon>Apocrita</taxon>
        <taxon>Aculeata</taxon>
        <taxon>Vespoidea</taxon>
        <taxon>Vespidae</taxon>
        <taxon>Eumeninae</taxon>
        <taxon>Odynerus</taxon>
    </lineage>
</organism>
<evidence type="ECO:0000256" key="5">
    <source>
        <dbReference type="PROSITE-ProRule" id="PRU00723"/>
    </source>
</evidence>
<feature type="zinc finger region" description="C3H1-type" evidence="5">
    <location>
        <begin position="517"/>
        <end position="543"/>
    </location>
</feature>
<feature type="domain" description="C3H1-type" evidence="7">
    <location>
        <begin position="544"/>
        <end position="571"/>
    </location>
</feature>
<feature type="zinc finger region" description="C3H1-type" evidence="5">
    <location>
        <begin position="461"/>
        <end position="491"/>
    </location>
</feature>
<sequence length="717" mass="81476">MDVKLLKEIDYLTRLIKKHESESSGSLPNANYNDTNRESINTNTTKHKSAINSLESQSSNKLTFEGPNNRIYVKPLTMTSNVYVNPNFKPQNPVIHINPKMHIKPLIHVNPKIVKNVAGTNKITITNTSELITNSQHGLTQMDIKRLKLHAKPLVHVNPKIMNNVVDSTKETENNNANVASCVKENIMSVDIKKSVYVNPKLMSKLSSTKEHKITEKKEAVADLNQPICSRLKFVRKLDNTKTPIKKSNMSNILLLSKRKLIRVRRTSKGNTAVSQIGPYKVKRHSLSPSKKIKATLYQSTKNIANNNNTIQTTSNNINLLKVNNVKTKVNKYKIDRTVQSSMQPKKTEASRPKKTKYNSMELITIGGIVYKSSRNQLVRRSYSLKRKIATNTKEDKFIITTNGKKLCRLKTAKDVPNRKSTIQTTELKVNNLVTSKVAYKNNISNKVKQRSIQILRNKMRKNNQPCLFFQRFGYCANQKKGTCTKLHDKKQISVCKRFLQGKCLLDKCPLSHDVGPEKMPTCKYFLEACCTRDRCPYRHVKVSSNTPICIEFLKGYCSKGNECKLRHEYLCPEYSKSGSCSKGKYCPYPHKPTTSTARQTNKYLQKEPNVTKSEDTCTMENDTELTNHESRLRYYESTNTIDTDLTVTRNNIMKKLQIMKDTELATKSGNVIANDELSNNSVMEPTILDEESAISSENKLPKRPPIGVLPAFIPIN</sequence>
<evidence type="ECO:0000313" key="9">
    <source>
        <dbReference type="Proteomes" id="UP001258017"/>
    </source>
</evidence>
<evidence type="ECO:0000256" key="1">
    <source>
        <dbReference type="ARBA" id="ARBA00022723"/>
    </source>
</evidence>
<evidence type="ECO:0000256" key="2">
    <source>
        <dbReference type="ARBA" id="ARBA00022737"/>
    </source>
</evidence>
<dbReference type="EMBL" id="JAIFRP010000026">
    <property type="protein sequence ID" value="KAK2584005.1"/>
    <property type="molecule type" value="Genomic_DNA"/>
</dbReference>
<dbReference type="PROSITE" id="PS50103">
    <property type="entry name" value="ZF_C3H1"/>
    <property type="match status" value="5"/>
</dbReference>
<reference evidence="8" key="1">
    <citation type="submission" date="2021-08" db="EMBL/GenBank/DDBJ databases">
        <authorList>
            <person name="Misof B."/>
            <person name="Oliver O."/>
            <person name="Podsiadlowski L."/>
            <person name="Donath A."/>
            <person name="Peters R."/>
            <person name="Mayer C."/>
            <person name="Rust J."/>
            <person name="Gunkel S."/>
            <person name="Lesny P."/>
            <person name="Martin S."/>
            <person name="Oeyen J.P."/>
            <person name="Petersen M."/>
            <person name="Panagiotis P."/>
            <person name="Wilbrandt J."/>
            <person name="Tanja T."/>
        </authorList>
    </citation>
    <scope>NUCLEOTIDE SEQUENCE</scope>
    <source>
        <strain evidence="8">GBR_01_08_01A</strain>
        <tissue evidence="8">Thorax + abdomen</tissue>
    </source>
</reference>
<dbReference type="PANTHER" id="PTHR46156:SF1">
    <property type="entry name" value="ZINC FINGER CCCH DOMAIN-CONTAINING PROTEIN 3"/>
    <property type="match status" value="1"/>
</dbReference>
<evidence type="ECO:0000259" key="7">
    <source>
        <dbReference type="PROSITE" id="PS50103"/>
    </source>
</evidence>
<dbReference type="GO" id="GO:0005634">
    <property type="term" value="C:nucleus"/>
    <property type="evidence" value="ECO:0007669"/>
    <property type="project" value="TreeGrafter"/>
</dbReference>
<dbReference type="PANTHER" id="PTHR46156">
    <property type="entry name" value="CCCH ZINGC FINGER"/>
    <property type="match status" value="1"/>
</dbReference>
<reference evidence="8" key="2">
    <citation type="journal article" date="2023" name="Commun. Biol.">
        <title>Intrasexual cuticular hydrocarbon dimorphism in a wasp sheds light on hydrocarbon biosynthesis genes in Hymenoptera.</title>
        <authorList>
            <person name="Moris V.C."/>
            <person name="Podsiadlowski L."/>
            <person name="Martin S."/>
            <person name="Oeyen J.P."/>
            <person name="Donath A."/>
            <person name="Petersen M."/>
            <person name="Wilbrandt J."/>
            <person name="Misof B."/>
            <person name="Liedtke D."/>
            <person name="Thamm M."/>
            <person name="Scheiner R."/>
            <person name="Schmitt T."/>
            <person name="Niehuis O."/>
        </authorList>
    </citation>
    <scope>NUCLEOTIDE SEQUENCE</scope>
    <source>
        <strain evidence="8">GBR_01_08_01A</strain>
    </source>
</reference>
<keyword evidence="1 5" id="KW-0479">Metal-binding</keyword>
<protein>
    <recommendedName>
        <fullName evidence="7">C3H1-type domain-containing protein</fullName>
    </recommendedName>
</protein>
<name>A0AAD9RQY0_9HYME</name>
<proteinExistence type="predicted"/>
<feature type="domain" description="C3H1-type" evidence="7">
    <location>
        <begin position="517"/>
        <end position="543"/>
    </location>
</feature>
<evidence type="ECO:0000256" key="6">
    <source>
        <dbReference type="SAM" id="MobiDB-lite"/>
    </source>
</evidence>
<keyword evidence="9" id="KW-1185">Reference proteome</keyword>
<dbReference type="AlphaFoldDB" id="A0AAD9RQY0"/>
<accession>A0AAD9RQY0</accession>
<feature type="zinc finger region" description="C3H1-type" evidence="5">
    <location>
        <begin position="572"/>
        <end position="594"/>
    </location>
</feature>
<dbReference type="Proteomes" id="UP001258017">
    <property type="component" value="Unassembled WGS sequence"/>
</dbReference>
<dbReference type="FunFam" id="4.10.1000.10:FF:000022">
    <property type="entry name" value="Zinc finger CCCH domain-containing protein 7"/>
    <property type="match status" value="1"/>
</dbReference>
<feature type="zinc finger region" description="C3H1-type" evidence="5">
    <location>
        <begin position="495"/>
        <end position="516"/>
    </location>
</feature>
<evidence type="ECO:0000256" key="4">
    <source>
        <dbReference type="ARBA" id="ARBA00022833"/>
    </source>
</evidence>
<keyword evidence="4 5" id="KW-0862">Zinc</keyword>